<comment type="caution">
    <text evidence="2">The sequence shown here is derived from an EMBL/GenBank/DDBJ whole genome shotgun (WGS) entry which is preliminary data.</text>
</comment>
<name>A0ABR8DRC3_9NOSO</name>
<evidence type="ECO:0000313" key="2">
    <source>
        <dbReference type="EMBL" id="MBD2531773.1"/>
    </source>
</evidence>
<keyword evidence="3" id="KW-1185">Reference proteome</keyword>
<dbReference type="PANTHER" id="PTHR42879">
    <property type="entry name" value="3-OXOACYL-(ACYL-CARRIER-PROTEIN) REDUCTASE"/>
    <property type="match status" value="1"/>
</dbReference>
<dbReference type="PRINTS" id="PR00080">
    <property type="entry name" value="SDRFAMILY"/>
</dbReference>
<accession>A0ABR8DRC3</accession>
<dbReference type="Gene3D" id="3.40.50.720">
    <property type="entry name" value="NAD(P)-binding Rossmann-like Domain"/>
    <property type="match status" value="1"/>
</dbReference>
<dbReference type="PRINTS" id="PR00081">
    <property type="entry name" value="GDHRDH"/>
</dbReference>
<protein>
    <submittedName>
        <fullName evidence="2">SDR family oxidoreductase</fullName>
    </submittedName>
</protein>
<gene>
    <name evidence="2" type="ORF">H6G97_20095</name>
</gene>
<organism evidence="2 3">
    <name type="scientific">Nostoc flagelliforme FACHB-838</name>
    <dbReference type="NCBI Taxonomy" id="2692904"/>
    <lineage>
        <taxon>Bacteria</taxon>
        <taxon>Bacillati</taxon>
        <taxon>Cyanobacteriota</taxon>
        <taxon>Cyanophyceae</taxon>
        <taxon>Nostocales</taxon>
        <taxon>Nostocaceae</taxon>
        <taxon>Nostoc</taxon>
    </lineage>
</organism>
<reference evidence="2 3" key="1">
    <citation type="journal article" date="2020" name="ISME J.">
        <title>Comparative genomics reveals insights into cyanobacterial evolution and habitat adaptation.</title>
        <authorList>
            <person name="Chen M.Y."/>
            <person name="Teng W.K."/>
            <person name="Zhao L."/>
            <person name="Hu C.X."/>
            <person name="Zhou Y.K."/>
            <person name="Han B.P."/>
            <person name="Song L.R."/>
            <person name="Shu W.S."/>
        </authorList>
    </citation>
    <scope>NUCLEOTIDE SEQUENCE [LARGE SCALE GENOMIC DNA]</scope>
    <source>
        <strain evidence="2 3">FACHB-838</strain>
    </source>
</reference>
<dbReference type="EMBL" id="JACJSI010000041">
    <property type="protein sequence ID" value="MBD2531773.1"/>
    <property type="molecule type" value="Genomic_DNA"/>
</dbReference>
<proteinExistence type="inferred from homology"/>
<comment type="similarity">
    <text evidence="1">Belongs to the short-chain dehydrogenases/reductases (SDR) family.</text>
</comment>
<dbReference type="InterPro" id="IPR002347">
    <property type="entry name" value="SDR_fam"/>
</dbReference>
<dbReference type="InterPro" id="IPR050259">
    <property type="entry name" value="SDR"/>
</dbReference>
<evidence type="ECO:0000256" key="1">
    <source>
        <dbReference type="ARBA" id="ARBA00006484"/>
    </source>
</evidence>
<dbReference type="Proteomes" id="UP000623440">
    <property type="component" value="Unassembled WGS sequence"/>
</dbReference>
<dbReference type="SUPFAM" id="SSF51735">
    <property type="entry name" value="NAD(P)-binding Rossmann-fold domains"/>
    <property type="match status" value="1"/>
</dbReference>
<evidence type="ECO:0000313" key="3">
    <source>
        <dbReference type="Proteomes" id="UP000623440"/>
    </source>
</evidence>
<sequence>MYSSSPSSQQSLVCNQLNTSSRCCSGIGAAIAKALAKEGAIVVIHGRREEQANRVAQEVSKDGGQAFVAIGDLATNEGANQVAEKILSTLDGVEILVNNAGSYEDRDWINSQPEEWAEVYNTNVISMVRVIQLLVPRMKQLGWGRIIQIASGLATQPNASLPNYQVTKAATLNLTVSLAKELFQTGITVNTVSPGLIATEGAKNIFHQIALHKGWGKEWADIEKHAMQEYWSNPTGRLGRPDEIANMIAYLASPLADYINGANIRVDGGGVGAIN</sequence>
<dbReference type="InterPro" id="IPR036291">
    <property type="entry name" value="NAD(P)-bd_dom_sf"/>
</dbReference>
<dbReference type="Pfam" id="PF13561">
    <property type="entry name" value="adh_short_C2"/>
    <property type="match status" value="1"/>
</dbReference>